<sequence>MTEFVRLVNTSIDESFKNDFDNVTTAAEALIRHRRRNQQRKYRKQQRDYTKDLEYDVRRINEEIALLQQQLQYASMGISRSQTRWVAATEYFKLFRNGLRSPSGMVYSCVFSALESFMAPNVKDGLMCGPQAVLTRTTVQSIDVRASDRVDAVSLDVTNPAGQVPTLEHSGGGEVHCGKCHRMVVRYIVDSVTAKHASCTTRLPPTRAIASVVERPTTT</sequence>
<keyword evidence="2" id="KW-1185">Reference proteome</keyword>
<organism evidence="1 2">
    <name type="scientific">Phytophthora megakarya</name>
    <dbReference type="NCBI Taxonomy" id="4795"/>
    <lineage>
        <taxon>Eukaryota</taxon>
        <taxon>Sar</taxon>
        <taxon>Stramenopiles</taxon>
        <taxon>Oomycota</taxon>
        <taxon>Peronosporomycetes</taxon>
        <taxon>Peronosporales</taxon>
        <taxon>Peronosporaceae</taxon>
        <taxon>Phytophthora</taxon>
    </lineage>
</organism>
<reference evidence="2" key="1">
    <citation type="submission" date="2017-03" db="EMBL/GenBank/DDBJ databases">
        <title>Phytopthora megakarya and P. palmivora, two closely related causual agents of cacao black pod achieved similar genome size and gene model numbers by different mechanisms.</title>
        <authorList>
            <person name="Ali S."/>
            <person name="Shao J."/>
            <person name="Larry D.J."/>
            <person name="Kronmiller B."/>
            <person name="Shen D."/>
            <person name="Strem M.D."/>
            <person name="Melnick R.L."/>
            <person name="Guiltinan M.J."/>
            <person name="Tyler B.M."/>
            <person name="Meinhardt L.W."/>
            <person name="Bailey B.A."/>
        </authorList>
    </citation>
    <scope>NUCLEOTIDE SEQUENCE [LARGE SCALE GENOMIC DNA]</scope>
    <source>
        <strain evidence="2">zdho120</strain>
    </source>
</reference>
<dbReference type="CDD" id="cd14686">
    <property type="entry name" value="bZIP"/>
    <property type="match status" value="1"/>
</dbReference>
<dbReference type="AlphaFoldDB" id="A0A225VZ23"/>
<dbReference type="EMBL" id="NBNE01002539">
    <property type="protein sequence ID" value="OWZ10158.1"/>
    <property type="molecule type" value="Genomic_DNA"/>
</dbReference>
<proteinExistence type="predicted"/>
<name>A0A225VZ23_9STRA</name>
<evidence type="ECO:0000313" key="2">
    <source>
        <dbReference type="Proteomes" id="UP000198211"/>
    </source>
</evidence>
<comment type="caution">
    <text evidence="1">The sequence shown here is derived from an EMBL/GenBank/DDBJ whole genome shotgun (WGS) entry which is preliminary data.</text>
</comment>
<dbReference type="Proteomes" id="UP000198211">
    <property type="component" value="Unassembled WGS sequence"/>
</dbReference>
<evidence type="ECO:0008006" key="3">
    <source>
        <dbReference type="Google" id="ProtNLM"/>
    </source>
</evidence>
<gene>
    <name evidence="1" type="ORF">PHMEG_00017035</name>
</gene>
<evidence type="ECO:0000313" key="1">
    <source>
        <dbReference type="EMBL" id="OWZ10158.1"/>
    </source>
</evidence>
<protein>
    <recommendedName>
        <fullName evidence="3">BZIP domain-containing protein</fullName>
    </recommendedName>
</protein>
<accession>A0A225VZ23</accession>